<dbReference type="InterPro" id="IPR004843">
    <property type="entry name" value="Calcineurin-like_PHP"/>
</dbReference>
<dbReference type="Proteomes" id="UP001144805">
    <property type="component" value="Unassembled WGS sequence"/>
</dbReference>
<reference evidence="6" key="1">
    <citation type="submission" date="2022-11" db="EMBL/GenBank/DDBJ databases">
        <title>Biodiversity and phylogenetic relationships of bacteria.</title>
        <authorList>
            <person name="Machado R.A.R."/>
            <person name="Bhat A."/>
            <person name="Loulou A."/>
            <person name="Kallel S."/>
        </authorList>
    </citation>
    <scope>NUCLEOTIDE SEQUENCE</scope>
    <source>
        <strain evidence="6">K-TC2</strain>
    </source>
</reference>
<dbReference type="EMBL" id="JAPKNK010000012">
    <property type="protein sequence ID" value="MCX5571837.1"/>
    <property type="molecule type" value="Genomic_DNA"/>
</dbReference>
<protein>
    <submittedName>
        <fullName evidence="6">Metallophosphoesterase</fullName>
    </submittedName>
</protein>
<feature type="domain" description="Calcineurin-like phosphoesterase" evidence="5">
    <location>
        <begin position="4"/>
        <end position="227"/>
    </location>
</feature>
<keyword evidence="1" id="KW-0479">Metal-binding</keyword>
<keyword evidence="3" id="KW-0408">Iron</keyword>
<dbReference type="PANTHER" id="PTHR42988">
    <property type="entry name" value="PHOSPHOHYDROLASE"/>
    <property type="match status" value="1"/>
</dbReference>
<evidence type="ECO:0000256" key="1">
    <source>
        <dbReference type="ARBA" id="ARBA00022723"/>
    </source>
</evidence>
<sequence length="298" mass="31758">MFVLAHLSDPHLGPLPRPRTLELASKRVIGYVNWKRNRVRSLGGEVLAGLIEDMLARHPDHIAVTGDLVNIALPGEIIAASEWLKAVGAPHDVSFVPGNHDAYVPGALAKALALYAPYVTGDDGLALGRVTFPYLRRRGPAAIIGVSSARASAPFMATGHVEAQALPALRDMLIRARGEGLYRVVLIHHPPFKKATGWHKRLVGAGRIRAIIKEVGAELILHGHTHIDSFESVEGPDGPVPVIGVPSAANAPGGHKPAGRYNLFGIEGEPGNWRCSLVERGYGAPGSGIEVIRERTVG</sequence>
<evidence type="ECO:0000256" key="4">
    <source>
        <dbReference type="ARBA" id="ARBA00025742"/>
    </source>
</evidence>
<name>A0A9X3E6X3_9HYPH</name>
<organism evidence="6 7">
    <name type="scientific">Kaistia nematophila</name>
    <dbReference type="NCBI Taxonomy" id="2994654"/>
    <lineage>
        <taxon>Bacteria</taxon>
        <taxon>Pseudomonadati</taxon>
        <taxon>Pseudomonadota</taxon>
        <taxon>Alphaproteobacteria</taxon>
        <taxon>Hyphomicrobiales</taxon>
        <taxon>Kaistiaceae</taxon>
        <taxon>Kaistia</taxon>
    </lineage>
</organism>
<evidence type="ECO:0000259" key="5">
    <source>
        <dbReference type="Pfam" id="PF00149"/>
    </source>
</evidence>
<dbReference type="RefSeq" id="WP_266340797.1">
    <property type="nucleotide sequence ID" value="NZ_JAPKNK010000012.1"/>
</dbReference>
<evidence type="ECO:0000313" key="6">
    <source>
        <dbReference type="EMBL" id="MCX5571837.1"/>
    </source>
</evidence>
<dbReference type="SUPFAM" id="SSF56300">
    <property type="entry name" value="Metallo-dependent phosphatases"/>
    <property type="match status" value="1"/>
</dbReference>
<evidence type="ECO:0000313" key="7">
    <source>
        <dbReference type="Proteomes" id="UP001144805"/>
    </source>
</evidence>
<keyword evidence="7" id="KW-1185">Reference proteome</keyword>
<comment type="similarity">
    <text evidence="4">Belongs to the cyclic nucleotide phosphodiesterase class-III family.</text>
</comment>
<dbReference type="InterPro" id="IPR029052">
    <property type="entry name" value="Metallo-depent_PP-like"/>
</dbReference>
<dbReference type="CDD" id="cd00838">
    <property type="entry name" value="MPP_superfamily"/>
    <property type="match status" value="1"/>
</dbReference>
<dbReference type="PANTHER" id="PTHR42988:SF2">
    <property type="entry name" value="CYCLIC NUCLEOTIDE PHOSPHODIESTERASE CBUA0032-RELATED"/>
    <property type="match status" value="1"/>
</dbReference>
<evidence type="ECO:0000256" key="2">
    <source>
        <dbReference type="ARBA" id="ARBA00022801"/>
    </source>
</evidence>
<dbReference type="GO" id="GO:0046872">
    <property type="term" value="F:metal ion binding"/>
    <property type="evidence" value="ECO:0007669"/>
    <property type="project" value="UniProtKB-KW"/>
</dbReference>
<dbReference type="AlphaFoldDB" id="A0A9X3E6X3"/>
<dbReference type="Gene3D" id="3.60.21.10">
    <property type="match status" value="1"/>
</dbReference>
<dbReference type="Pfam" id="PF00149">
    <property type="entry name" value="Metallophos"/>
    <property type="match status" value="1"/>
</dbReference>
<dbReference type="GO" id="GO:0016787">
    <property type="term" value="F:hydrolase activity"/>
    <property type="evidence" value="ECO:0007669"/>
    <property type="project" value="UniProtKB-KW"/>
</dbReference>
<accession>A0A9X3E6X3</accession>
<dbReference type="InterPro" id="IPR050884">
    <property type="entry name" value="CNP_phosphodiesterase-III"/>
</dbReference>
<keyword evidence="2" id="KW-0378">Hydrolase</keyword>
<evidence type="ECO:0000256" key="3">
    <source>
        <dbReference type="ARBA" id="ARBA00023004"/>
    </source>
</evidence>
<comment type="caution">
    <text evidence="6">The sequence shown here is derived from an EMBL/GenBank/DDBJ whole genome shotgun (WGS) entry which is preliminary data.</text>
</comment>
<gene>
    <name evidence="6" type="ORF">OSH07_21740</name>
</gene>
<proteinExistence type="inferred from homology"/>